<proteinExistence type="predicted"/>
<protein>
    <submittedName>
        <fullName evidence="1">Uncharacterized protein</fullName>
    </submittedName>
</protein>
<reference evidence="1 2" key="1">
    <citation type="submission" date="2014-04" db="EMBL/GenBank/DDBJ databases">
        <authorList>
            <consortium name="DOE Joint Genome Institute"/>
            <person name="Kuo A."/>
            <person name="Zuccaro A."/>
            <person name="Kohler A."/>
            <person name="Nagy L.G."/>
            <person name="Floudas D."/>
            <person name="Copeland A."/>
            <person name="Barry K.W."/>
            <person name="Cichocki N."/>
            <person name="Veneault-Fourrey C."/>
            <person name="LaButti K."/>
            <person name="Lindquist E.A."/>
            <person name="Lipzen A."/>
            <person name="Lundell T."/>
            <person name="Morin E."/>
            <person name="Murat C."/>
            <person name="Sun H."/>
            <person name="Tunlid A."/>
            <person name="Henrissat B."/>
            <person name="Grigoriev I.V."/>
            <person name="Hibbett D.S."/>
            <person name="Martin F."/>
            <person name="Nordberg H.P."/>
            <person name="Cantor M.N."/>
            <person name="Hua S.X."/>
        </authorList>
    </citation>
    <scope>NUCLEOTIDE SEQUENCE [LARGE SCALE GENOMIC DNA]</scope>
    <source>
        <strain evidence="1 2">MAFF 305830</strain>
    </source>
</reference>
<gene>
    <name evidence="1" type="ORF">M408DRAFT_328631</name>
</gene>
<dbReference type="Proteomes" id="UP000054097">
    <property type="component" value="Unassembled WGS sequence"/>
</dbReference>
<dbReference type="AlphaFoldDB" id="A0A0C3BED0"/>
<reference evidence="2" key="2">
    <citation type="submission" date="2015-01" db="EMBL/GenBank/DDBJ databases">
        <title>Evolutionary Origins and Diversification of the Mycorrhizal Mutualists.</title>
        <authorList>
            <consortium name="DOE Joint Genome Institute"/>
            <consortium name="Mycorrhizal Genomics Consortium"/>
            <person name="Kohler A."/>
            <person name="Kuo A."/>
            <person name="Nagy L.G."/>
            <person name="Floudas D."/>
            <person name="Copeland A."/>
            <person name="Barry K.W."/>
            <person name="Cichocki N."/>
            <person name="Veneault-Fourrey C."/>
            <person name="LaButti K."/>
            <person name="Lindquist E.A."/>
            <person name="Lipzen A."/>
            <person name="Lundell T."/>
            <person name="Morin E."/>
            <person name="Murat C."/>
            <person name="Riley R."/>
            <person name="Ohm R."/>
            <person name="Sun H."/>
            <person name="Tunlid A."/>
            <person name="Henrissat B."/>
            <person name="Grigoriev I.V."/>
            <person name="Hibbett D.S."/>
            <person name="Martin F."/>
        </authorList>
    </citation>
    <scope>NUCLEOTIDE SEQUENCE [LARGE SCALE GENOMIC DNA]</scope>
    <source>
        <strain evidence="2">MAFF 305830</strain>
    </source>
</reference>
<dbReference type="HOGENOM" id="CLU_2777508_0_0_1"/>
<evidence type="ECO:0000313" key="1">
    <source>
        <dbReference type="EMBL" id="KIM29826.1"/>
    </source>
</evidence>
<accession>A0A0C3BED0</accession>
<name>A0A0C3BED0_SERVB</name>
<evidence type="ECO:0000313" key="2">
    <source>
        <dbReference type="Proteomes" id="UP000054097"/>
    </source>
</evidence>
<organism evidence="1 2">
    <name type="scientific">Serendipita vermifera MAFF 305830</name>
    <dbReference type="NCBI Taxonomy" id="933852"/>
    <lineage>
        <taxon>Eukaryota</taxon>
        <taxon>Fungi</taxon>
        <taxon>Dikarya</taxon>
        <taxon>Basidiomycota</taxon>
        <taxon>Agaricomycotina</taxon>
        <taxon>Agaricomycetes</taxon>
        <taxon>Sebacinales</taxon>
        <taxon>Serendipitaceae</taxon>
        <taxon>Serendipita</taxon>
    </lineage>
</organism>
<keyword evidence="2" id="KW-1185">Reference proteome</keyword>
<dbReference type="EMBL" id="KN824287">
    <property type="protein sequence ID" value="KIM29826.1"/>
    <property type="molecule type" value="Genomic_DNA"/>
</dbReference>
<sequence length="69" mass="7701">MHSILGQFSKRIYNMLSDSSVWTSGQINENWNSTTDRIPKLGILSQPNQCSNSRQSIIGIAVSEMQDEG</sequence>